<accession>A0A3P7IEZ8</accession>
<protein>
    <recommendedName>
        <fullName evidence="3">ZP domain-containing protein</fullName>
    </recommendedName>
</protein>
<sequence length="60" mass="6545">MKIIRNGHAVTTVPLGDEVELRWTIIDISDGLGYFVDECNAERVGGVPPNPDPLKLIENG</sequence>
<dbReference type="EMBL" id="UYYB01020783">
    <property type="protein sequence ID" value="VDM71520.1"/>
    <property type="molecule type" value="Genomic_DNA"/>
</dbReference>
<dbReference type="Proteomes" id="UP000270094">
    <property type="component" value="Unassembled WGS sequence"/>
</dbReference>
<dbReference type="OrthoDB" id="5775605at2759"/>
<proteinExistence type="predicted"/>
<gene>
    <name evidence="1" type="ORF">SVUK_LOCUS6518</name>
</gene>
<evidence type="ECO:0000313" key="1">
    <source>
        <dbReference type="EMBL" id="VDM71520.1"/>
    </source>
</evidence>
<evidence type="ECO:0008006" key="3">
    <source>
        <dbReference type="Google" id="ProtNLM"/>
    </source>
</evidence>
<evidence type="ECO:0000313" key="2">
    <source>
        <dbReference type="Proteomes" id="UP000270094"/>
    </source>
</evidence>
<reference evidence="1 2" key="1">
    <citation type="submission" date="2018-11" db="EMBL/GenBank/DDBJ databases">
        <authorList>
            <consortium name="Pathogen Informatics"/>
        </authorList>
    </citation>
    <scope>NUCLEOTIDE SEQUENCE [LARGE SCALE GENOMIC DNA]</scope>
</reference>
<keyword evidence="2" id="KW-1185">Reference proteome</keyword>
<dbReference type="AlphaFoldDB" id="A0A3P7IEZ8"/>
<name>A0A3P7IEZ8_STRVU</name>
<organism evidence="1 2">
    <name type="scientific">Strongylus vulgaris</name>
    <name type="common">Blood worm</name>
    <dbReference type="NCBI Taxonomy" id="40348"/>
    <lineage>
        <taxon>Eukaryota</taxon>
        <taxon>Metazoa</taxon>
        <taxon>Ecdysozoa</taxon>
        <taxon>Nematoda</taxon>
        <taxon>Chromadorea</taxon>
        <taxon>Rhabditida</taxon>
        <taxon>Rhabditina</taxon>
        <taxon>Rhabditomorpha</taxon>
        <taxon>Strongyloidea</taxon>
        <taxon>Strongylidae</taxon>
        <taxon>Strongylus</taxon>
    </lineage>
</organism>